<dbReference type="RefSeq" id="WP_124703253.1">
    <property type="nucleotide sequence ID" value="NZ_BGOW01000001.1"/>
</dbReference>
<sequence>MSKKPQATNASILDTLAIPSQVMDAIVAADAALAAGPKISDAIAKNAKDMETAKAEFEQAADAQAHAEAAMCLIDDVAEAKRMEDAAVAAGVLAEEKHRTLDRLQRVGNALKEKSSTVDLEVRQAREWLISETAALRENAVRAIAQEIADAAQPLLAVLAKAHALMRTLPHRDLGMALAEVRIPNVLDFQTPFVDGDRLIFDGVAKSLATTWRDDPAALAIFEALKPIAEANQRLGKHQPYQTSQKATGSGYITHGAGISSKKVASIQAHRPQGAGQELNMEAVFGGDLAA</sequence>
<dbReference type="Proteomes" id="UP000286806">
    <property type="component" value="Unassembled WGS sequence"/>
</dbReference>
<comment type="caution">
    <text evidence="1">The sequence shown here is derived from an EMBL/GenBank/DDBJ whole genome shotgun (WGS) entry which is preliminary data.</text>
</comment>
<gene>
    <name evidence="1" type="ORF">SFMTTN_0219</name>
</gene>
<name>A0A401J9W4_9PROT</name>
<dbReference type="AlphaFoldDB" id="A0A401J9W4"/>
<reference evidence="1 2" key="1">
    <citation type="journal article" date="2019" name="Front. Microbiol.">
        <title>Genomes of Neutrophilic Sulfur-Oxidizing Chemolithoautotrophs Representing 9 Proteobacterial Species From 8 Genera.</title>
        <authorList>
            <person name="Watanabe T."/>
            <person name="Kojima H."/>
            <person name="Umezawa K."/>
            <person name="Hori C."/>
            <person name="Takasuka T.E."/>
            <person name="Kato Y."/>
            <person name="Fukui M."/>
        </authorList>
    </citation>
    <scope>NUCLEOTIDE SEQUENCE [LARGE SCALE GENOMIC DNA]</scope>
    <source>
        <strain evidence="1 2">TTN</strain>
    </source>
</reference>
<keyword evidence="2" id="KW-1185">Reference proteome</keyword>
<evidence type="ECO:0000313" key="1">
    <source>
        <dbReference type="EMBL" id="GBL44423.1"/>
    </source>
</evidence>
<evidence type="ECO:0000313" key="2">
    <source>
        <dbReference type="Proteomes" id="UP000286806"/>
    </source>
</evidence>
<dbReference type="EMBL" id="BGOW01000001">
    <property type="protein sequence ID" value="GBL44423.1"/>
    <property type="molecule type" value="Genomic_DNA"/>
</dbReference>
<accession>A0A401J9W4</accession>
<organism evidence="1 2">
    <name type="scientific">Sulfuriferula multivorans</name>
    <dbReference type="NCBI Taxonomy" id="1559896"/>
    <lineage>
        <taxon>Bacteria</taxon>
        <taxon>Pseudomonadati</taxon>
        <taxon>Pseudomonadota</taxon>
        <taxon>Betaproteobacteria</taxon>
        <taxon>Nitrosomonadales</taxon>
        <taxon>Sulfuricellaceae</taxon>
        <taxon>Sulfuriferula</taxon>
    </lineage>
</organism>
<protein>
    <submittedName>
        <fullName evidence="1">Uncharacterized protein</fullName>
    </submittedName>
</protein>
<proteinExistence type="predicted"/>